<proteinExistence type="predicted"/>
<dbReference type="SUPFAM" id="SSF55874">
    <property type="entry name" value="ATPase domain of HSP90 chaperone/DNA topoisomerase II/histidine kinase"/>
    <property type="match status" value="1"/>
</dbReference>
<dbReference type="Proteomes" id="UP001206206">
    <property type="component" value="Unassembled WGS sequence"/>
</dbReference>
<evidence type="ECO:0000256" key="1">
    <source>
        <dbReference type="ARBA" id="ARBA00022679"/>
    </source>
</evidence>
<feature type="domain" description="Signal transduction histidine kinase subgroup 3 dimerisation and phosphoacceptor" evidence="6">
    <location>
        <begin position="201"/>
        <end position="268"/>
    </location>
</feature>
<evidence type="ECO:0000256" key="4">
    <source>
        <dbReference type="SAM" id="MobiDB-lite"/>
    </source>
</evidence>
<dbReference type="PANTHER" id="PTHR24421">
    <property type="entry name" value="NITRATE/NITRITE SENSOR PROTEIN NARX-RELATED"/>
    <property type="match status" value="1"/>
</dbReference>
<dbReference type="InterPro" id="IPR011712">
    <property type="entry name" value="Sig_transdc_His_kin_sub3_dim/P"/>
</dbReference>
<keyword evidence="8" id="KW-1185">Reference proteome</keyword>
<keyword evidence="5" id="KW-1133">Transmembrane helix</keyword>
<dbReference type="PANTHER" id="PTHR24421:SF63">
    <property type="entry name" value="SENSOR HISTIDINE KINASE DESK"/>
    <property type="match status" value="1"/>
</dbReference>
<keyword evidence="5" id="KW-0472">Membrane</keyword>
<dbReference type="Pfam" id="PF07730">
    <property type="entry name" value="HisKA_3"/>
    <property type="match status" value="1"/>
</dbReference>
<dbReference type="EMBL" id="JANFNH010000023">
    <property type="protein sequence ID" value="MCQ4044109.1"/>
    <property type="molecule type" value="Genomic_DNA"/>
</dbReference>
<evidence type="ECO:0000259" key="6">
    <source>
        <dbReference type="Pfam" id="PF07730"/>
    </source>
</evidence>
<dbReference type="CDD" id="cd16917">
    <property type="entry name" value="HATPase_UhpB-NarQ-NarX-like"/>
    <property type="match status" value="1"/>
</dbReference>
<keyword evidence="2 7" id="KW-0418">Kinase</keyword>
<feature type="transmembrane region" description="Helical" evidence="5">
    <location>
        <begin position="36"/>
        <end position="58"/>
    </location>
</feature>
<feature type="transmembrane region" description="Helical" evidence="5">
    <location>
        <begin position="131"/>
        <end position="153"/>
    </location>
</feature>
<feature type="transmembrane region" description="Helical" evidence="5">
    <location>
        <begin position="7"/>
        <end position="30"/>
    </location>
</feature>
<name>A0ABT1PFG8_9ACTN</name>
<keyword evidence="5" id="KW-0812">Transmembrane</keyword>
<dbReference type="InterPro" id="IPR036890">
    <property type="entry name" value="HATPase_C_sf"/>
</dbReference>
<evidence type="ECO:0000256" key="2">
    <source>
        <dbReference type="ARBA" id="ARBA00022777"/>
    </source>
</evidence>
<evidence type="ECO:0000256" key="5">
    <source>
        <dbReference type="SAM" id="Phobius"/>
    </source>
</evidence>
<dbReference type="RefSeq" id="WP_255929755.1">
    <property type="nucleotide sequence ID" value="NZ_JANFNH010000023.1"/>
</dbReference>
<sequence>MELYSRCSLHVSFGLFTLGGLTMLVTGLGTVRQHPYALVLTPLTMLLLLCQGGLAIVLNTQALDHYLGLRPTPSRRLTVGVTAVSAATLSCTAASQAVGALSTVWVSETVMFSMALLAGPFSLLMPIRRTAWVCVLAVVAVSVMVEATGRGVAPLAGSLFMGTVGCLSFACSSRGCGWVLSVLRELEQARDVQARLAVAEERLRFGRDLHDVLGRNLSVIALKSELAVQLARRQRPEAVEQMIEVQRIARESQGEVREVVRGYRTADLHTELVGALSVLRAAGVDCAVHGDDASALPAEAQSVLAWVVREGTTNVLRHGEAQHCAIRLRARPDGAAVLTMENDGVDDRPPGKGNGLDGLRERLTAVDGTLTAERRSDGVFRLTAQVPRPASPDEQGPYRDYAAGRAG</sequence>
<dbReference type="Gene3D" id="1.20.5.1930">
    <property type="match status" value="1"/>
</dbReference>
<dbReference type="GO" id="GO:0016301">
    <property type="term" value="F:kinase activity"/>
    <property type="evidence" value="ECO:0007669"/>
    <property type="project" value="UniProtKB-KW"/>
</dbReference>
<dbReference type="InterPro" id="IPR050482">
    <property type="entry name" value="Sensor_HK_TwoCompSys"/>
</dbReference>
<feature type="transmembrane region" description="Helical" evidence="5">
    <location>
        <begin position="79"/>
        <end position="98"/>
    </location>
</feature>
<feature type="transmembrane region" description="Helical" evidence="5">
    <location>
        <begin position="104"/>
        <end position="124"/>
    </location>
</feature>
<evidence type="ECO:0000256" key="3">
    <source>
        <dbReference type="ARBA" id="ARBA00023012"/>
    </source>
</evidence>
<keyword evidence="3" id="KW-0902">Two-component regulatory system</keyword>
<evidence type="ECO:0000313" key="7">
    <source>
        <dbReference type="EMBL" id="MCQ4044109.1"/>
    </source>
</evidence>
<dbReference type="Gene3D" id="3.30.565.10">
    <property type="entry name" value="Histidine kinase-like ATPase, C-terminal domain"/>
    <property type="match status" value="1"/>
</dbReference>
<feature type="region of interest" description="Disordered" evidence="4">
    <location>
        <begin position="374"/>
        <end position="407"/>
    </location>
</feature>
<evidence type="ECO:0000313" key="8">
    <source>
        <dbReference type="Proteomes" id="UP001206206"/>
    </source>
</evidence>
<keyword evidence="1" id="KW-0808">Transferase</keyword>
<protein>
    <submittedName>
        <fullName evidence="7">Histidine kinase</fullName>
    </submittedName>
</protein>
<reference evidence="7 8" key="1">
    <citation type="submission" date="2022-06" db="EMBL/GenBank/DDBJ databases">
        <title>Draft genome sequence of type strain Streptomyces rubrisoli DSM 42083.</title>
        <authorList>
            <person name="Duangmal K."/>
            <person name="Klaysubun C."/>
        </authorList>
    </citation>
    <scope>NUCLEOTIDE SEQUENCE [LARGE SCALE GENOMIC DNA]</scope>
    <source>
        <strain evidence="7 8">DSM 42083</strain>
    </source>
</reference>
<gene>
    <name evidence="7" type="ORF">NON19_19300</name>
</gene>
<comment type="caution">
    <text evidence="7">The sequence shown here is derived from an EMBL/GenBank/DDBJ whole genome shotgun (WGS) entry which is preliminary data.</text>
</comment>
<organism evidence="7 8">
    <name type="scientific">Streptantibioticus rubrisoli</name>
    <dbReference type="NCBI Taxonomy" id="1387313"/>
    <lineage>
        <taxon>Bacteria</taxon>
        <taxon>Bacillati</taxon>
        <taxon>Actinomycetota</taxon>
        <taxon>Actinomycetes</taxon>
        <taxon>Kitasatosporales</taxon>
        <taxon>Streptomycetaceae</taxon>
        <taxon>Streptantibioticus</taxon>
    </lineage>
</organism>
<accession>A0ABT1PFG8</accession>